<protein>
    <submittedName>
        <fullName evidence="1">Uncharacterized protein</fullName>
    </submittedName>
</protein>
<dbReference type="EMBL" id="CAWUFR010000003">
    <property type="protein sequence ID" value="CAK6950401.1"/>
    <property type="molecule type" value="Genomic_DNA"/>
</dbReference>
<reference evidence="1 2" key="1">
    <citation type="submission" date="2024-01" db="EMBL/GenBank/DDBJ databases">
        <authorList>
            <person name="Alioto T."/>
            <person name="Alioto T."/>
            <person name="Gomez Garrido J."/>
        </authorList>
    </citation>
    <scope>NUCLEOTIDE SEQUENCE [LARGE SCALE GENOMIC DNA]</scope>
</reference>
<dbReference type="Proteomes" id="UP001314229">
    <property type="component" value="Unassembled WGS sequence"/>
</dbReference>
<sequence length="73" mass="8459">MKQKTLLSPSNCTAEERKRRCGEVYAVRFFRECVFSHPPLLTLSNNVSHFHSRHQAGFLQVPVFKGRKPHFSS</sequence>
<proteinExistence type="predicted"/>
<comment type="caution">
    <text evidence="1">The sequence shown here is derived from an EMBL/GenBank/DDBJ whole genome shotgun (WGS) entry which is preliminary data.</text>
</comment>
<organism evidence="1 2">
    <name type="scientific">Scomber scombrus</name>
    <name type="common">Atlantic mackerel</name>
    <name type="synonym">Scomber vernalis</name>
    <dbReference type="NCBI Taxonomy" id="13677"/>
    <lineage>
        <taxon>Eukaryota</taxon>
        <taxon>Metazoa</taxon>
        <taxon>Chordata</taxon>
        <taxon>Craniata</taxon>
        <taxon>Vertebrata</taxon>
        <taxon>Euteleostomi</taxon>
        <taxon>Actinopterygii</taxon>
        <taxon>Neopterygii</taxon>
        <taxon>Teleostei</taxon>
        <taxon>Neoteleostei</taxon>
        <taxon>Acanthomorphata</taxon>
        <taxon>Pelagiaria</taxon>
        <taxon>Scombriformes</taxon>
        <taxon>Scombridae</taxon>
        <taxon>Scomber</taxon>
    </lineage>
</organism>
<accession>A0AAV1MV31</accession>
<gene>
    <name evidence="1" type="ORF">FSCOSCO3_A026344</name>
</gene>
<evidence type="ECO:0000313" key="2">
    <source>
        <dbReference type="Proteomes" id="UP001314229"/>
    </source>
</evidence>
<keyword evidence="2" id="KW-1185">Reference proteome</keyword>
<evidence type="ECO:0000313" key="1">
    <source>
        <dbReference type="EMBL" id="CAK6950401.1"/>
    </source>
</evidence>
<name>A0AAV1MV31_SCOSC</name>
<dbReference type="AlphaFoldDB" id="A0AAV1MV31"/>